<name>A0A6I3L3E4_9NOCA</name>
<gene>
    <name evidence="2" type="ORF">GLP40_23985</name>
</gene>
<dbReference type="RefSeq" id="WP_154790238.1">
    <property type="nucleotide sequence ID" value="NZ_WMBB01000011.1"/>
</dbReference>
<dbReference type="AlphaFoldDB" id="A0A6I3L3E4"/>
<evidence type="ECO:0000313" key="3">
    <source>
        <dbReference type="Proteomes" id="UP000432464"/>
    </source>
</evidence>
<comment type="caution">
    <text evidence="2">The sequence shown here is derived from an EMBL/GenBank/DDBJ whole genome shotgun (WGS) entry which is preliminary data.</text>
</comment>
<organism evidence="2 3">
    <name type="scientific">Nocardia aurantiaca</name>
    <dbReference type="NCBI Taxonomy" id="2675850"/>
    <lineage>
        <taxon>Bacteria</taxon>
        <taxon>Bacillati</taxon>
        <taxon>Actinomycetota</taxon>
        <taxon>Actinomycetes</taxon>
        <taxon>Mycobacteriales</taxon>
        <taxon>Nocardiaceae</taxon>
        <taxon>Nocardia</taxon>
    </lineage>
</organism>
<accession>A0A6I3L3E4</accession>
<reference evidence="2 3" key="1">
    <citation type="submission" date="2019-11" db="EMBL/GenBank/DDBJ databases">
        <title>Nocardia sp. nov. CT2-14 isolated from soil.</title>
        <authorList>
            <person name="Kanchanasin P."/>
            <person name="Tanasupawat S."/>
            <person name="Yuki M."/>
            <person name="Kudo T."/>
        </authorList>
    </citation>
    <scope>NUCLEOTIDE SEQUENCE [LARGE SCALE GENOMIC DNA]</scope>
    <source>
        <strain evidence="2 3">CT2-14</strain>
    </source>
</reference>
<dbReference type="Proteomes" id="UP000432464">
    <property type="component" value="Unassembled WGS sequence"/>
</dbReference>
<sequence>MAVLLAFGMVADRNRRAWLVETGEEIDHDGPEGAAVVLGDKDSDPARVAIACADLAGLIEIGGTVIAGAGIDLGEGFVSARLAGASGDRRDAVLAALRVLKVGGAWRLGERTATLVALFGVTATKPLGAAAEQAIGEGRWAAVVLASAAADVLGPEQLVRVLELRAPDGVDPVPDSVPSGLAATLRRVLEPYSGPRRVDLVLDLWEQVCARQLAVLARERLVASHDLGVLESLRERYHRFDESQVIELVQGASAGPLTLLTAIRFRPAWRNLWKHSVERLIQDALAATVLLRAAVAVHEFGVSAGIDRVRDEISVVSAQFGRAEIKKAQRPAGQLNALPGRPICHVHDIDAWLRQQQPRNAAFERFVRARLRTALAYAVVVQERCRTLFGHEIPRDALPDNWDSNSLRAWRAVAGHTAYRAPEDWHTEPLVRKHDQPSLAIRLAQDPTAVEQASDLLWLADLADAVARARGHEAAMPQHYYRVPEFDTNPSEPQPDPLTPRSDSIPLAVAGAAQLVDLGATVPERCRDWARLCAGLMGSGAVAAALTSEFEVAEPVLAHDGALLPGTALRIQLARTAARLAEWSDYMGNCIAGGWYQREAVRGRSILLALRDEHDVIQINVELRRTGQGWSVCEIAGRFNREPDPALRQAVRNWAATLRAEEPEADPVEVVTAEPPVRVRRSAPDPVREVGPVLHEAVRKALVESEPALRVLVALAGDDDGDPQTLTALRRSSAERLTEMCAAFLDSRPAALPALWAATWGRPLAAAVDSLEPALLARYPRLRTITADAPLPSKRLRALVKEPDIATARSMDLIALRARAAIGRLARRGDPALSRAVTGHPTPDVLCPLILATTCASSHRIPVVAISEPRAVTVPGFPITSLSDVSGPWQAAWPAALELGIDEPELGSDGERFWEHVAGRGLLIPAVWLPAGGWPALWSRAHAT</sequence>
<protein>
    <submittedName>
        <fullName evidence="2">Uncharacterized protein</fullName>
    </submittedName>
</protein>
<proteinExistence type="predicted"/>
<feature type="region of interest" description="Disordered" evidence="1">
    <location>
        <begin position="483"/>
        <end position="502"/>
    </location>
</feature>
<evidence type="ECO:0000256" key="1">
    <source>
        <dbReference type="SAM" id="MobiDB-lite"/>
    </source>
</evidence>
<dbReference type="EMBL" id="WMBB01000011">
    <property type="protein sequence ID" value="MTE15818.1"/>
    <property type="molecule type" value="Genomic_DNA"/>
</dbReference>
<evidence type="ECO:0000313" key="2">
    <source>
        <dbReference type="EMBL" id="MTE15818.1"/>
    </source>
</evidence>
<keyword evidence="3" id="KW-1185">Reference proteome</keyword>